<comment type="caution">
    <text evidence="3">The sequence shown here is derived from an EMBL/GenBank/DDBJ whole genome shotgun (WGS) entry which is preliminary data.</text>
</comment>
<reference evidence="3 4" key="1">
    <citation type="submission" date="2021-11" db="EMBL/GenBank/DDBJ databases">
        <authorList>
            <person name="Huq M.A."/>
        </authorList>
    </citation>
    <scope>NUCLEOTIDE SEQUENCE [LARGE SCALE GENOMIC DNA]</scope>
    <source>
        <strain evidence="3 4">MAHUQ-52</strain>
    </source>
</reference>
<dbReference type="SUPFAM" id="SSF50346">
    <property type="entry name" value="PRC-barrel domain"/>
    <property type="match status" value="1"/>
</dbReference>
<dbReference type="Gene3D" id="2.30.30.240">
    <property type="entry name" value="PRC-barrel domain"/>
    <property type="match status" value="1"/>
</dbReference>
<keyword evidence="4" id="KW-1185">Reference proteome</keyword>
<evidence type="ECO:0000259" key="2">
    <source>
        <dbReference type="Pfam" id="PF05239"/>
    </source>
</evidence>
<dbReference type="InterPro" id="IPR027275">
    <property type="entry name" value="PRC-brl_dom"/>
</dbReference>
<dbReference type="InterPro" id="IPR011033">
    <property type="entry name" value="PRC_barrel-like_sf"/>
</dbReference>
<organism evidence="3 4">
    <name type="scientific">Massilia agrisoli</name>
    <dbReference type="NCBI Taxonomy" id="2892444"/>
    <lineage>
        <taxon>Bacteria</taxon>
        <taxon>Pseudomonadati</taxon>
        <taxon>Pseudomonadota</taxon>
        <taxon>Betaproteobacteria</taxon>
        <taxon>Burkholderiales</taxon>
        <taxon>Oxalobacteraceae</taxon>
        <taxon>Telluria group</taxon>
        <taxon>Massilia</taxon>
    </lineage>
</organism>
<gene>
    <name evidence="3" type="ORF">LMJ30_21150</name>
</gene>
<name>A0ABS8J1E7_9BURK</name>
<accession>A0ABS8J1E7</accession>
<sequence length="155" mass="16356">MNSLNQATALVLAGSLLCAGAAMAQATQATETAQPPVTSTAVPVAGRTALGVAVIEMDAIIAGWSVREDLLRKAVVNEKKERIGVVDDIIITPSPGARMNAASFAIVGVGGFLGIKRHDVAIPMEQLRLEEGRLVLQGATREALKALPPFEYRRR</sequence>
<proteinExistence type="predicted"/>
<evidence type="ECO:0000256" key="1">
    <source>
        <dbReference type="SAM" id="SignalP"/>
    </source>
</evidence>
<feature type="chain" id="PRO_5047331381" evidence="1">
    <location>
        <begin position="25"/>
        <end position="155"/>
    </location>
</feature>
<feature type="domain" description="PRC-barrel" evidence="2">
    <location>
        <begin position="69"/>
        <end position="137"/>
    </location>
</feature>
<feature type="signal peptide" evidence="1">
    <location>
        <begin position="1"/>
        <end position="24"/>
    </location>
</feature>
<protein>
    <submittedName>
        <fullName evidence="3">PRC-barrel domain-containing protein</fullName>
    </submittedName>
</protein>
<keyword evidence="1" id="KW-0732">Signal</keyword>
<dbReference type="RefSeq" id="WP_229434565.1">
    <property type="nucleotide sequence ID" value="NZ_JAJHPV010000022.1"/>
</dbReference>
<dbReference type="Proteomes" id="UP001198701">
    <property type="component" value="Unassembled WGS sequence"/>
</dbReference>
<evidence type="ECO:0000313" key="4">
    <source>
        <dbReference type="Proteomes" id="UP001198701"/>
    </source>
</evidence>
<dbReference type="EMBL" id="JAJHPV010000022">
    <property type="protein sequence ID" value="MCC6073444.1"/>
    <property type="molecule type" value="Genomic_DNA"/>
</dbReference>
<evidence type="ECO:0000313" key="3">
    <source>
        <dbReference type="EMBL" id="MCC6073444.1"/>
    </source>
</evidence>
<dbReference type="Pfam" id="PF05239">
    <property type="entry name" value="PRC"/>
    <property type="match status" value="1"/>
</dbReference>